<keyword evidence="4" id="KW-1185">Reference proteome</keyword>
<feature type="region of interest" description="Disordered" evidence="1">
    <location>
        <begin position="1711"/>
        <end position="1731"/>
    </location>
</feature>
<feature type="region of interest" description="Disordered" evidence="1">
    <location>
        <begin position="1608"/>
        <end position="1652"/>
    </location>
</feature>
<protein>
    <recommendedName>
        <fullName evidence="2">PDZ domain-containing protein</fullName>
    </recommendedName>
</protein>
<dbReference type="Gene3D" id="2.30.42.10">
    <property type="match status" value="1"/>
</dbReference>
<evidence type="ECO:0000313" key="3">
    <source>
        <dbReference type="EMBL" id="CAF0708860.1"/>
    </source>
</evidence>
<feature type="compositionally biased region" description="Basic and acidic residues" evidence="1">
    <location>
        <begin position="354"/>
        <end position="365"/>
    </location>
</feature>
<dbReference type="SUPFAM" id="SSF50156">
    <property type="entry name" value="PDZ domain-like"/>
    <property type="match status" value="1"/>
</dbReference>
<feature type="region of interest" description="Disordered" evidence="1">
    <location>
        <begin position="1124"/>
        <end position="1146"/>
    </location>
</feature>
<name>A0A813M513_9BILA</name>
<dbReference type="InterPro" id="IPR001478">
    <property type="entry name" value="PDZ"/>
</dbReference>
<feature type="compositionally biased region" description="Low complexity" evidence="1">
    <location>
        <begin position="1715"/>
        <end position="1731"/>
    </location>
</feature>
<dbReference type="Proteomes" id="UP000663879">
    <property type="component" value="Unassembled WGS sequence"/>
</dbReference>
<feature type="compositionally biased region" description="Basic and acidic residues" evidence="1">
    <location>
        <begin position="1124"/>
        <end position="1145"/>
    </location>
</feature>
<dbReference type="InterPro" id="IPR036034">
    <property type="entry name" value="PDZ_sf"/>
</dbReference>
<organism evidence="3 4">
    <name type="scientific">Brachionus calyciflorus</name>
    <dbReference type="NCBI Taxonomy" id="104777"/>
    <lineage>
        <taxon>Eukaryota</taxon>
        <taxon>Metazoa</taxon>
        <taxon>Spiralia</taxon>
        <taxon>Gnathifera</taxon>
        <taxon>Rotifera</taxon>
        <taxon>Eurotatoria</taxon>
        <taxon>Monogononta</taxon>
        <taxon>Pseudotrocha</taxon>
        <taxon>Ploima</taxon>
        <taxon>Brachionidae</taxon>
        <taxon>Brachionus</taxon>
    </lineage>
</organism>
<sequence>MSTSTRQQPNEKFFSINSLFSNYSSKIDKLLLNSSTSGINTTYTSALSKYLSQSADYLTRSGTNSSITRSTHLRNSIDDLETDFLARNPIENKLSDKSDNLKSFSPITPILDNNSDVFSDCENSFKSDKLVYKSIMIIDVLNTATTTSTKMNTSTPMITKKENSIQEVAKPIIKNVIKKSFNNFYLLNQMDGDFYSYDLLEQKALEIDNQNGSSKNKKFKKTGKLTLNHAKNFRKKIRENPFVIYNQNGRKLVKKLINSPYDLESLFSSDYNEYAFELCNSKRKMIFGRKRKAPRRTIFKITKICPSENSYNSTLSNSYSECSNCSDNEYQNNLNNKNHVDLSTNEVDQSAEFARADDDNAKSSDDEFTESYGDILSNGNKEVHQPIPIEIPEVTESTEKEAIKSPEILDLIIHRLPGEKLGLNLKVEPTGSVIVVSVIENSAADRTSDLNGNRRSIQINDELLEINGVSLNNMSNEDILSVVQELPLHVSLKLKRSEFEVLASPVEANSNNEAIESGQSTPNSSNTKVPIGYNLHTVYLSSLETKCIMPCDLKECSDIEGLYKMQKSTLQIGEQDNLKKGDILYCINGDQLSFCNKFDVVSKLSNLNGIAEVSVLRKNNNCYGSHTDLIPYHNGIFAQNSIKLAMRKYDKPSIKSNSDAEMAHTVSNSKTEIFSDEMRNSLSNIHDLKKDESEFSSQIFKATLVQCKDLEAELNAPIPEAVSNDNWLLYDKNSTDKLLKSSMAQSQKFDKTEASETYKESEINTQVPTHHLSEPSLIFDQGTARSFTSSSCHSERSLIHLNCAVCVEDEEHDLEEKSIDLENKDTDSLPEYSIIVPKSDKQLEGSSKYISTCQIEIKNPNIVQNKSSNLKIIKPIRVSFEDKSEIIEKIENLGQQKSADLETLIEDNFIVEMKDMTENDCDLNSGKLTSQSSDYCKLSEKYLNDNTEGNYDKINESIDEPCCSIEFIDHNIAENKENCEEEDDDDLDVQLILEEIVQQIEKEIDDNLDEEITMKESLIQNLKENFEVDLNQNIEENLSEKLDEDLNANSNSSEFLAENSSKKLDEIFDDNLSEKLDEDLKEYLSEKLDENFNENLSEKLDENFNENLSEKLDENFDQNFDKTSFEKNTEDNQKILNQDDQKSMHEVSSSFGLKETFEQDVADDMETELSNKEDLDFSRHPDETSDTILDELEIRDLKNSGSAFDCDEPRAEVIHNDCLKNETTLSRLLNSDSDSSTSQLKHSTQIGLNLSSNLSIPPAPPLPEKLVFSSISDISTIQNSFDLQKSLDRKTLLQKKDIKPLKETSLPNIMVDEKPDKNEEFKSSENINEIIETDLNESANKKSSKSTERFNSLINPRPFNSLKNSIVKQDKQNNYCKTLLTIKKQNITFSKFFIAQAKSLFSDKSIVVKRNNDSSYVKCGKFSPINEPKIDECPKIESNSSNDVTGIVTPKCSLPANLKTEKVRKDELVIDYVESAFDKQIKQKSSIPNPMQSQSLTSSNPAISVTTLSGNGPVIHSLNLSKNENNEIEESKTEILKQASSKEIACQEKPIEEKSQLQELKQKFSVKEKIMLFTQNSESKENLNKIKIDKPKIYETKLSKSILVTSTPSIQESEPNPQINFPITKSKNSKTSLHSSKPNSTSTLNKNFTSQPNISSIEKQPELIQSIIIKDESVISINPNEPVVSESLQNFKSVRDKIAYFSSKVNSQEINVSPNSSQLNKKSNESLSSKVSNNSRLTSMIEIISVKDNKLAIQSNDDEYDSLKHAYKLKSMANSGAVTNGLGKSCMNLKFCHKEFEKEEIKQKHSSTSTLNVYNNSKLELKNFIYSNENKISDLIENLELKMKKN</sequence>
<dbReference type="CDD" id="cd00136">
    <property type="entry name" value="PDZ_canonical"/>
    <property type="match status" value="1"/>
</dbReference>
<gene>
    <name evidence="3" type="ORF">OXX778_LOCUS695</name>
</gene>
<accession>A0A813M513</accession>
<feature type="domain" description="PDZ" evidence="2">
    <location>
        <begin position="410"/>
        <end position="498"/>
    </location>
</feature>
<comment type="caution">
    <text evidence="3">The sequence shown here is derived from an EMBL/GenBank/DDBJ whole genome shotgun (WGS) entry which is preliminary data.</text>
</comment>
<dbReference type="EMBL" id="CAJNOC010000037">
    <property type="protein sequence ID" value="CAF0708860.1"/>
    <property type="molecule type" value="Genomic_DNA"/>
</dbReference>
<evidence type="ECO:0000313" key="4">
    <source>
        <dbReference type="Proteomes" id="UP000663879"/>
    </source>
</evidence>
<dbReference type="OrthoDB" id="42382at2759"/>
<dbReference type="PROSITE" id="PS50106">
    <property type="entry name" value="PDZ"/>
    <property type="match status" value="1"/>
</dbReference>
<proteinExistence type="predicted"/>
<reference evidence="3" key="1">
    <citation type="submission" date="2021-02" db="EMBL/GenBank/DDBJ databases">
        <authorList>
            <person name="Nowell W R."/>
        </authorList>
    </citation>
    <scope>NUCLEOTIDE SEQUENCE</scope>
    <source>
        <strain evidence="3">Ploen Becks lab</strain>
    </source>
</reference>
<feature type="region of interest" description="Disordered" evidence="1">
    <location>
        <begin position="354"/>
        <end position="388"/>
    </location>
</feature>
<evidence type="ECO:0000259" key="2">
    <source>
        <dbReference type="PROSITE" id="PS50106"/>
    </source>
</evidence>
<dbReference type="SMART" id="SM00228">
    <property type="entry name" value="PDZ"/>
    <property type="match status" value="1"/>
</dbReference>
<evidence type="ECO:0000256" key="1">
    <source>
        <dbReference type="SAM" id="MobiDB-lite"/>
    </source>
</evidence>
<dbReference type="Pfam" id="PF00595">
    <property type="entry name" value="PDZ"/>
    <property type="match status" value="1"/>
</dbReference>